<keyword evidence="12" id="KW-0670">Pyruvate</keyword>
<dbReference type="PANTHER" id="PTHR11902">
    <property type="entry name" value="ENOLASE"/>
    <property type="match status" value="1"/>
</dbReference>
<dbReference type="InterPro" id="IPR020811">
    <property type="entry name" value="Enolase_N"/>
</dbReference>
<dbReference type="Gene3D" id="3.20.20.120">
    <property type="entry name" value="Enolase-like C-terminal domain"/>
    <property type="match status" value="1"/>
</dbReference>
<dbReference type="SUPFAM" id="SSF54826">
    <property type="entry name" value="Enolase N-terminal domain-like"/>
    <property type="match status" value="1"/>
</dbReference>
<feature type="active site" description="Proton donor" evidence="6 7">
    <location>
        <position position="207"/>
    </location>
</feature>
<dbReference type="GO" id="GO:0005576">
    <property type="term" value="C:extracellular region"/>
    <property type="evidence" value="ECO:0007669"/>
    <property type="project" value="UniProtKB-SubCell"/>
</dbReference>
<feature type="binding site" evidence="8">
    <location>
        <position position="155"/>
    </location>
    <ligand>
        <name>substrate</name>
    </ligand>
</feature>
<comment type="function">
    <text evidence="6">Catalyzes the reversible conversion of 2-phosphoglycerate (2-PG) into phosphoenolpyruvate (PEP). It is essential for the degradation of carbohydrates via glycolysis.</text>
</comment>
<keyword evidence="6" id="KW-0963">Cytoplasm</keyword>
<dbReference type="AlphaFoldDB" id="A0A7J3SLA6"/>
<dbReference type="NCBIfam" id="TIGR01060">
    <property type="entry name" value="eno"/>
    <property type="match status" value="1"/>
</dbReference>
<evidence type="ECO:0000259" key="10">
    <source>
        <dbReference type="SMART" id="SM01192"/>
    </source>
</evidence>
<comment type="subcellular location">
    <subcellularLocation>
        <location evidence="6">Cytoplasm</location>
    </subcellularLocation>
    <subcellularLocation>
        <location evidence="6">Secreted</location>
    </subcellularLocation>
    <subcellularLocation>
        <location evidence="6">Cell surface</location>
    </subcellularLocation>
    <text evidence="6">Fractions of enolase are present in both the cytoplasm and on the cell surface.</text>
</comment>
<keyword evidence="3 6" id="KW-0460">Magnesium</keyword>
<feature type="binding site" evidence="6">
    <location>
        <position position="340"/>
    </location>
    <ligand>
        <name>(2R)-2-phosphoglycerate</name>
        <dbReference type="ChEBI" id="CHEBI:58289"/>
    </ligand>
</feature>
<feature type="binding site" evidence="6 9">
    <location>
        <position position="287"/>
    </location>
    <ligand>
        <name>Mg(2+)</name>
        <dbReference type="ChEBI" id="CHEBI:18420"/>
    </ligand>
</feature>
<dbReference type="Pfam" id="PF03952">
    <property type="entry name" value="Enolase_N"/>
    <property type="match status" value="1"/>
</dbReference>
<comment type="cofactor">
    <cofactor evidence="9">
        <name>Mg(2+)</name>
        <dbReference type="ChEBI" id="CHEBI:18420"/>
    </cofactor>
    <text evidence="9">Mg(2+) is required for catalysis and for stabilizing the dimer.</text>
</comment>
<feature type="domain" description="Enolase N-terminal" evidence="11">
    <location>
        <begin position="6"/>
        <end position="134"/>
    </location>
</feature>
<feature type="binding site" evidence="6">
    <location>
        <position position="369"/>
    </location>
    <ligand>
        <name>(2R)-2-phosphoglycerate</name>
        <dbReference type="ChEBI" id="CHEBI:58289"/>
    </ligand>
</feature>
<feature type="binding site" evidence="6">
    <location>
        <position position="370"/>
    </location>
    <ligand>
        <name>(2R)-2-phosphoglycerate</name>
        <dbReference type="ChEBI" id="CHEBI:58289"/>
    </ligand>
</feature>
<comment type="pathway">
    <text evidence="1 6">Carbohydrate degradation; glycolysis; pyruvate from D-glyceraldehyde 3-phosphate: step 4/5.</text>
</comment>
<feature type="binding site" evidence="6">
    <location>
        <position position="391"/>
    </location>
    <ligand>
        <name>(2R)-2-phosphoglycerate</name>
        <dbReference type="ChEBI" id="CHEBI:58289"/>
    </ligand>
</feature>
<dbReference type="SMART" id="SM01192">
    <property type="entry name" value="Enolase_C"/>
    <property type="match status" value="1"/>
</dbReference>
<proteinExistence type="inferred from homology"/>
<feature type="binding site" evidence="6 9">
    <location>
        <position position="315"/>
    </location>
    <ligand>
        <name>Mg(2+)</name>
        <dbReference type="ChEBI" id="CHEBI:18420"/>
    </ligand>
</feature>
<dbReference type="EC" id="4.2.1.11" evidence="6"/>
<dbReference type="SFLD" id="SFLDG00178">
    <property type="entry name" value="enolase"/>
    <property type="match status" value="1"/>
</dbReference>
<dbReference type="PANTHER" id="PTHR11902:SF1">
    <property type="entry name" value="ENOLASE"/>
    <property type="match status" value="1"/>
</dbReference>
<dbReference type="InterPro" id="IPR036849">
    <property type="entry name" value="Enolase-like_C_sf"/>
</dbReference>
<feature type="domain" description="Enolase C-terminal TIM barrel" evidence="10">
    <location>
        <begin position="139"/>
        <end position="427"/>
    </location>
</feature>
<evidence type="ECO:0000256" key="7">
    <source>
        <dbReference type="PIRSR" id="PIRSR001400-1"/>
    </source>
</evidence>
<dbReference type="PROSITE" id="PS00164">
    <property type="entry name" value="ENOLASE"/>
    <property type="match status" value="1"/>
</dbReference>
<evidence type="ECO:0000256" key="6">
    <source>
        <dbReference type="HAMAP-Rule" id="MF_00318"/>
    </source>
</evidence>
<comment type="similarity">
    <text evidence="2 6">Belongs to the enolase family.</text>
</comment>
<evidence type="ECO:0000256" key="1">
    <source>
        <dbReference type="ARBA" id="ARBA00005031"/>
    </source>
</evidence>
<comment type="cofactor">
    <cofactor evidence="6">
        <name>Mg(2+)</name>
        <dbReference type="ChEBI" id="CHEBI:18420"/>
    </cofactor>
    <text evidence="6">Binds a second Mg(2+) ion via substrate during catalysis.</text>
</comment>
<name>A0A7J3SLA6_9CREN</name>
<evidence type="ECO:0000256" key="9">
    <source>
        <dbReference type="PIRSR" id="PIRSR001400-3"/>
    </source>
</evidence>
<dbReference type="Gene3D" id="3.30.390.10">
    <property type="entry name" value="Enolase-like, N-terminal domain"/>
    <property type="match status" value="1"/>
</dbReference>
<evidence type="ECO:0000256" key="2">
    <source>
        <dbReference type="ARBA" id="ARBA00009604"/>
    </source>
</evidence>
<evidence type="ECO:0000259" key="11">
    <source>
        <dbReference type="SMART" id="SM01193"/>
    </source>
</evidence>
<gene>
    <name evidence="6" type="primary">eno</name>
    <name evidence="12" type="ORF">ENW83_00510</name>
</gene>
<keyword evidence="6 9" id="KW-0479">Metal-binding</keyword>
<evidence type="ECO:0000256" key="8">
    <source>
        <dbReference type="PIRSR" id="PIRSR001400-2"/>
    </source>
</evidence>
<dbReference type="HAMAP" id="MF_00318">
    <property type="entry name" value="Enolase"/>
    <property type="match status" value="1"/>
</dbReference>
<feature type="binding site" evidence="8">
    <location>
        <position position="287"/>
    </location>
    <ligand>
        <name>substrate</name>
    </ligand>
</feature>
<sequence>MEKCKIEEIKAIEILDSRGNPSLKVCMKSCGKIACSSVPSGASTGKHEAFELRDGEKRLRGKGVRKAVQNINEIISQALVGESLTSLREIDKLLISLDGTENKSRLGGNAIVGVSMATARLISTVYEIPLYATIGGVMAKRIPTPLLNVINGGKHAGNSMSFQEFLIIPHGFSKFSDALWSSVEVYQSLREIVKQKYGAVFTSVGDEGGFAPPITDPEEALKLLSEAVSLAGYKVDSDFSFGVDAAASNFYNEKNCKYVVNGRDLSTEELTKLFLELIDSFSVKLIEDPFHEDDFESFSILTSEAKSKNAIIVGDDLLTTNISRLAIALKKKSVSAVLIKLNQIGTVSETFDFSWIAMHSGLKRVVSHRSGETEDSFIADFSVGIGSEGIKTGAPARGERTSKYNRLLEIEDELGNEAIYSGNSLFK</sequence>
<feature type="active site" description="Proton acceptor" evidence="6 7">
    <location>
        <position position="340"/>
    </location>
</feature>
<dbReference type="InterPro" id="IPR000941">
    <property type="entry name" value="Enolase"/>
</dbReference>
<dbReference type="GO" id="GO:0009986">
    <property type="term" value="C:cell surface"/>
    <property type="evidence" value="ECO:0007669"/>
    <property type="project" value="UniProtKB-SubCell"/>
</dbReference>
<evidence type="ECO:0000256" key="4">
    <source>
        <dbReference type="ARBA" id="ARBA00023152"/>
    </source>
</evidence>
<organism evidence="12">
    <name type="scientific">Fervidicoccus fontis</name>
    <dbReference type="NCBI Taxonomy" id="683846"/>
    <lineage>
        <taxon>Archaea</taxon>
        <taxon>Thermoproteota</taxon>
        <taxon>Thermoprotei</taxon>
        <taxon>Fervidicoccales</taxon>
        <taxon>Fervidicoccaceae</taxon>
        <taxon>Fervidicoccus</taxon>
    </lineage>
</organism>
<comment type="caution">
    <text evidence="12">The sequence shown here is derived from an EMBL/GenBank/DDBJ whole genome shotgun (WGS) entry which is preliminary data.</text>
</comment>
<dbReference type="SMART" id="SM01193">
    <property type="entry name" value="Enolase_N"/>
    <property type="match status" value="1"/>
</dbReference>
<feature type="binding site" evidence="6">
    <location>
        <position position="163"/>
    </location>
    <ligand>
        <name>(2R)-2-phosphoglycerate</name>
        <dbReference type="ChEBI" id="CHEBI:58289"/>
    </ligand>
</feature>
<evidence type="ECO:0000313" key="12">
    <source>
        <dbReference type="EMBL" id="HGZ59679.1"/>
    </source>
</evidence>
<dbReference type="UniPathway" id="UPA00109">
    <property type="reaction ID" value="UER00187"/>
</dbReference>
<dbReference type="GO" id="GO:0000287">
    <property type="term" value="F:magnesium ion binding"/>
    <property type="evidence" value="ECO:0007669"/>
    <property type="project" value="UniProtKB-UniRule"/>
</dbReference>
<dbReference type="CDD" id="cd03313">
    <property type="entry name" value="enolase"/>
    <property type="match status" value="1"/>
</dbReference>
<keyword evidence="5 6" id="KW-0456">Lyase</keyword>
<feature type="binding site" evidence="8">
    <location>
        <position position="391"/>
    </location>
    <ligand>
        <name>substrate</name>
    </ligand>
</feature>
<dbReference type="EMBL" id="DTLS01000021">
    <property type="protein sequence ID" value="HGZ59679.1"/>
    <property type="molecule type" value="Genomic_DNA"/>
</dbReference>
<accession>A0A7J3SLA6</accession>
<dbReference type="InterPro" id="IPR020809">
    <property type="entry name" value="Enolase_CS"/>
</dbReference>
<dbReference type="InterPro" id="IPR029017">
    <property type="entry name" value="Enolase-like_N"/>
</dbReference>
<dbReference type="Pfam" id="PF00113">
    <property type="entry name" value="Enolase_C"/>
    <property type="match status" value="1"/>
</dbReference>
<dbReference type="SFLD" id="SFLDS00001">
    <property type="entry name" value="Enolase"/>
    <property type="match status" value="1"/>
</dbReference>
<feature type="binding site" evidence="8">
    <location>
        <begin position="367"/>
        <end position="370"/>
    </location>
    <ligand>
        <name>substrate</name>
    </ligand>
</feature>
<dbReference type="PRINTS" id="PR00148">
    <property type="entry name" value="ENOLASE"/>
</dbReference>
<evidence type="ECO:0000256" key="3">
    <source>
        <dbReference type="ARBA" id="ARBA00022842"/>
    </source>
</evidence>
<feature type="binding site" evidence="8">
    <location>
        <position position="164"/>
    </location>
    <ligand>
        <name>substrate</name>
    </ligand>
</feature>
<evidence type="ECO:0000256" key="5">
    <source>
        <dbReference type="ARBA" id="ARBA00023239"/>
    </source>
</evidence>
<dbReference type="GO" id="GO:0000015">
    <property type="term" value="C:phosphopyruvate hydratase complex"/>
    <property type="evidence" value="ECO:0007669"/>
    <property type="project" value="InterPro"/>
</dbReference>
<reference evidence="12" key="1">
    <citation type="journal article" date="2020" name="mSystems">
        <title>Genome- and Community-Level Interaction Insights into Carbon Utilization and Element Cycling Functions of Hydrothermarchaeota in Hydrothermal Sediment.</title>
        <authorList>
            <person name="Zhou Z."/>
            <person name="Liu Y."/>
            <person name="Xu W."/>
            <person name="Pan J."/>
            <person name="Luo Z.H."/>
            <person name="Li M."/>
        </authorList>
    </citation>
    <scope>NUCLEOTIDE SEQUENCE [LARGE SCALE GENOMIC DNA]</scope>
    <source>
        <strain evidence="12">SpSt-885</strain>
    </source>
</reference>
<dbReference type="GO" id="GO:0006096">
    <property type="term" value="P:glycolytic process"/>
    <property type="evidence" value="ECO:0007669"/>
    <property type="project" value="UniProtKB-UniRule"/>
</dbReference>
<dbReference type="SFLD" id="SFLDF00002">
    <property type="entry name" value="enolase"/>
    <property type="match status" value="1"/>
</dbReference>
<dbReference type="PIRSF" id="PIRSF001400">
    <property type="entry name" value="Enolase"/>
    <property type="match status" value="1"/>
</dbReference>
<keyword evidence="4 6" id="KW-0324">Glycolysis</keyword>
<feature type="binding site" evidence="8">
    <location>
        <position position="315"/>
    </location>
    <ligand>
        <name>substrate</name>
    </ligand>
</feature>
<keyword evidence="6" id="KW-0964">Secreted</keyword>
<comment type="catalytic activity">
    <reaction evidence="6">
        <text>(2R)-2-phosphoglycerate = phosphoenolpyruvate + H2O</text>
        <dbReference type="Rhea" id="RHEA:10164"/>
        <dbReference type="ChEBI" id="CHEBI:15377"/>
        <dbReference type="ChEBI" id="CHEBI:58289"/>
        <dbReference type="ChEBI" id="CHEBI:58702"/>
        <dbReference type="EC" id="4.2.1.11"/>
    </reaction>
</comment>
<dbReference type="InterPro" id="IPR020810">
    <property type="entry name" value="Enolase_C"/>
</dbReference>
<feature type="binding site" evidence="6 9">
    <location>
        <position position="244"/>
    </location>
    <ligand>
        <name>Mg(2+)</name>
        <dbReference type="ChEBI" id="CHEBI:18420"/>
    </ligand>
</feature>
<dbReference type="GO" id="GO:0004634">
    <property type="term" value="F:phosphopyruvate hydratase activity"/>
    <property type="evidence" value="ECO:0007669"/>
    <property type="project" value="UniProtKB-UniRule"/>
</dbReference>
<dbReference type="SUPFAM" id="SSF51604">
    <property type="entry name" value="Enolase C-terminal domain-like"/>
    <property type="match status" value="1"/>
</dbReference>
<protein>
    <recommendedName>
        <fullName evidence="6">Enolase</fullName>
        <ecNumber evidence="6">4.2.1.11</ecNumber>
    </recommendedName>
    <alternativeName>
        <fullName evidence="6">2-phospho-D-glycerate hydro-lyase</fullName>
    </alternativeName>
    <alternativeName>
        <fullName evidence="6">2-phosphoglycerate dehydratase</fullName>
    </alternativeName>
</protein>